<comment type="caution">
    <text evidence="2">The sequence shown here is derived from an EMBL/GenBank/DDBJ whole genome shotgun (WGS) entry which is preliminary data.</text>
</comment>
<reference evidence="3" key="1">
    <citation type="journal article" date="2019" name="Int. J. Syst. Evol. Microbiol.">
        <title>The Global Catalogue of Microorganisms (GCM) 10K type strain sequencing project: providing services to taxonomists for standard genome sequencing and annotation.</title>
        <authorList>
            <consortium name="The Broad Institute Genomics Platform"/>
            <consortium name="The Broad Institute Genome Sequencing Center for Infectious Disease"/>
            <person name="Wu L."/>
            <person name="Ma J."/>
        </authorList>
    </citation>
    <scope>NUCLEOTIDE SEQUENCE [LARGE SCALE GENOMIC DNA]</scope>
    <source>
        <strain evidence="3">JCM 4505</strain>
    </source>
</reference>
<dbReference type="EMBL" id="BAAABV010000009">
    <property type="protein sequence ID" value="GAA0274717.1"/>
    <property type="molecule type" value="Genomic_DNA"/>
</dbReference>
<evidence type="ECO:0000313" key="3">
    <source>
        <dbReference type="Proteomes" id="UP001501867"/>
    </source>
</evidence>
<organism evidence="2 3">
    <name type="scientific">Streptomyces polychromogenes</name>
    <dbReference type="NCBI Taxonomy" id="67342"/>
    <lineage>
        <taxon>Bacteria</taxon>
        <taxon>Bacillati</taxon>
        <taxon>Actinomycetota</taxon>
        <taxon>Actinomycetes</taxon>
        <taxon>Kitasatosporales</taxon>
        <taxon>Streptomycetaceae</taxon>
        <taxon>Streptomyces</taxon>
    </lineage>
</organism>
<feature type="transmembrane region" description="Helical" evidence="1">
    <location>
        <begin position="63"/>
        <end position="80"/>
    </location>
</feature>
<name>A0ABP3ERC5_9ACTN</name>
<proteinExistence type="predicted"/>
<keyword evidence="1" id="KW-1133">Transmembrane helix</keyword>
<evidence type="ECO:0000313" key="2">
    <source>
        <dbReference type="EMBL" id="GAA0274717.1"/>
    </source>
</evidence>
<keyword evidence="3" id="KW-1185">Reference proteome</keyword>
<keyword evidence="1" id="KW-0472">Membrane</keyword>
<accession>A0ABP3ERC5</accession>
<gene>
    <name evidence="2" type="ORF">GCM10010302_10390</name>
</gene>
<feature type="transmembrane region" description="Helical" evidence="1">
    <location>
        <begin position="12"/>
        <end position="32"/>
    </location>
</feature>
<dbReference type="Proteomes" id="UP001501867">
    <property type="component" value="Unassembled WGS sequence"/>
</dbReference>
<sequence length="224" mass="23654">MAEQRKVSGRQRGWAVAGALAAWGAVAGWLARGTEPDGVFVAFVVTAVAATVPLLLQDGPRTFARACLVSGLVLLVWGPLGASIGAFWFTPAAFLLLVAAFVDAGNRPGAWFSVIAPFAAVVVTALCLAPAHDSPSENEPPPSLHAALDSASRVRDQDLGPGLERLRDFGAVGVETVETEPGRPVLVVKMPRHFTGGQSQERLREEVLRLPGVLDVRVCTFHTC</sequence>
<protein>
    <submittedName>
        <fullName evidence="2">Uncharacterized protein</fullName>
    </submittedName>
</protein>
<dbReference type="RefSeq" id="WP_344153110.1">
    <property type="nucleotide sequence ID" value="NZ_BAAABV010000009.1"/>
</dbReference>
<feature type="transmembrane region" description="Helical" evidence="1">
    <location>
        <begin position="38"/>
        <end position="56"/>
    </location>
</feature>
<keyword evidence="1" id="KW-0812">Transmembrane</keyword>
<evidence type="ECO:0000256" key="1">
    <source>
        <dbReference type="SAM" id="Phobius"/>
    </source>
</evidence>
<feature type="transmembrane region" description="Helical" evidence="1">
    <location>
        <begin position="111"/>
        <end position="131"/>
    </location>
</feature>